<evidence type="ECO:0000313" key="2">
    <source>
        <dbReference type="EMBL" id="PNV65304.1"/>
    </source>
</evidence>
<reference evidence="2 3" key="1">
    <citation type="journal article" date="2018" name="Int. J. Syst. Evol. Microbiol.">
        <title>Rubneribacter badeniensis gen. nov., sp. nov. and Enteroscipio rubneri gen. nov., sp. nov., new members of the Eggerthellaceae isolated from human faeces.</title>
        <authorList>
            <person name="Danylec N."/>
            <person name="Gobl A."/>
            <person name="Stoll D.A."/>
            <person name="Hetzer B."/>
            <person name="Kulling S.E."/>
            <person name="Huch M."/>
        </authorList>
    </citation>
    <scope>NUCLEOTIDE SEQUENCE [LARGE SCALE GENOMIC DNA]</scope>
    <source>
        <strain evidence="2 3">ResAG-85</strain>
    </source>
</reference>
<feature type="transmembrane region" description="Helical" evidence="1">
    <location>
        <begin position="131"/>
        <end position="154"/>
    </location>
</feature>
<feature type="transmembrane region" description="Helical" evidence="1">
    <location>
        <begin position="61"/>
        <end position="85"/>
    </location>
</feature>
<comment type="caution">
    <text evidence="2">The sequence shown here is derived from an EMBL/GenBank/DDBJ whole genome shotgun (WGS) entry which is preliminary data.</text>
</comment>
<gene>
    <name evidence="2" type="ORF">C2L80_07345</name>
</gene>
<keyword evidence="1" id="KW-0812">Transmembrane</keyword>
<proteinExistence type="predicted"/>
<dbReference type="AlphaFoldDB" id="A0A2K2U4V8"/>
<protein>
    <submittedName>
        <fullName evidence="2">Uncharacterized protein</fullName>
    </submittedName>
</protein>
<keyword evidence="1" id="KW-1133">Transmembrane helix</keyword>
<sequence>MKEVSVNRMLPRMAPALAAAQLMRVHSAGVAFPVALGALIALAGAAASAVAGVPWTRVASVAFMPLYSLAVGMGAVALLSGDALVELHGSTPIGVRAVWTTRLALLALAAAAGALVMFAPLHALGVVYGDIGWASALSPVGGAVALALAAYAAVAVLESPRAAAFFVVFAWMVLSFFWDPNLAGDPVLQRAVPLAVALTAAAGAWLSLGSPERACAKAVGAR</sequence>
<accession>A0A2K2U4V8</accession>
<name>A0A2K2U4V8_9ACTN</name>
<feature type="transmembrane region" description="Helical" evidence="1">
    <location>
        <begin position="190"/>
        <end position="208"/>
    </location>
</feature>
<dbReference type="Proteomes" id="UP000236488">
    <property type="component" value="Unassembled WGS sequence"/>
</dbReference>
<feature type="transmembrane region" description="Helical" evidence="1">
    <location>
        <begin position="97"/>
        <end position="119"/>
    </location>
</feature>
<evidence type="ECO:0000256" key="1">
    <source>
        <dbReference type="SAM" id="Phobius"/>
    </source>
</evidence>
<dbReference type="EMBL" id="PPEL01000037">
    <property type="protein sequence ID" value="PNV65304.1"/>
    <property type="molecule type" value="Genomic_DNA"/>
</dbReference>
<keyword evidence="3" id="KW-1185">Reference proteome</keyword>
<feature type="transmembrane region" description="Helical" evidence="1">
    <location>
        <begin position="161"/>
        <end position="178"/>
    </location>
</feature>
<evidence type="ECO:0000313" key="3">
    <source>
        <dbReference type="Proteomes" id="UP000236488"/>
    </source>
</evidence>
<organism evidence="2 3">
    <name type="scientific">Rubneribacter badeniensis</name>
    <dbReference type="NCBI Taxonomy" id="2070688"/>
    <lineage>
        <taxon>Bacteria</taxon>
        <taxon>Bacillati</taxon>
        <taxon>Actinomycetota</taxon>
        <taxon>Coriobacteriia</taxon>
        <taxon>Eggerthellales</taxon>
        <taxon>Eggerthellaceae</taxon>
        <taxon>Rubneribacter</taxon>
    </lineage>
</organism>
<keyword evidence="1" id="KW-0472">Membrane</keyword>